<dbReference type="EMBL" id="ML769541">
    <property type="protein sequence ID" value="KAE9394867.1"/>
    <property type="molecule type" value="Genomic_DNA"/>
</dbReference>
<proteinExistence type="inferred from homology"/>
<protein>
    <recommendedName>
        <fullName evidence="5">Tat pathway signal sequence</fullName>
    </recommendedName>
</protein>
<organism evidence="3 4">
    <name type="scientific">Gymnopus androsaceus JB14</name>
    <dbReference type="NCBI Taxonomy" id="1447944"/>
    <lineage>
        <taxon>Eukaryota</taxon>
        <taxon>Fungi</taxon>
        <taxon>Dikarya</taxon>
        <taxon>Basidiomycota</taxon>
        <taxon>Agaricomycotina</taxon>
        <taxon>Agaricomycetes</taxon>
        <taxon>Agaricomycetidae</taxon>
        <taxon>Agaricales</taxon>
        <taxon>Marasmiineae</taxon>
        <taxon>Omphalotaceae</taxon>
        <taxon>Gymnopus</taxon>
    </lineage>
</organism>
<accession>A0A6A4HC98</accession>
<dbReference type="PANTHER" id="PTHR33365:SF4">
    <property type="entry name" value="CYCLOCHLOROTINE BIOSYNTHESIS PROTEIN O"/>
    <property type="match status" value="1"/>
</dbReference>
<evidence type="ECO:0000313" key="4">
    <source>
        <dbReference type="Proteomes" id="UP000799118"/>
    </source>
</evidence>
<dbReference type="Pfam" id="PF11807">
    <property type="entry name" value="UstYa"/>
    <property type="match status" value="1"/>
</dbReference>
<evidence type="ECO:0000256" key="1">
    <source>
        <dbReference type="ARBA" id="ARBA00004685"/>
    </source>
</evidence>
<evidence type="ECO:0000313" key="3">
    <source>
        <dbReference type="EMBL" id="KAE9394867.1"/>
    </source>
</evidence>
<gene>
    <name evidence="3" type="ORF">BT96DRAFT_942808</name>
</gene>
<dbReference type="AlphaFoldDB" id="A0A6A4HC98"/>
<dbReference type="GO" id="GO:0043386">
    <property type="term" value="P:mycotoxin biosynthetic process"/>
    <property type="evidence" value="ECO:0007669"/>
    <property type="project" value="InterPro"/>
</dbReference>
<comment type="similarity">
    <text evidence="2">Belongs to the ustYa family.</text>
</comment>
<reference evidence="3" key="1">
    <citation type="journal article" date="2019" name="Environ. Microbiol.">
        <title>Fungal ecological strategies reflected in gene transcription - a case study of two litter decomposers.</title>
        <authorList>
            <person name="Barbi F."/>
            <person name="Kohler A."/>
            <person name="Barry K."/>
            <person name="Baskaran P."/>
            <person name="Daum C."/>
            <person name="Fauchery L."/>
            <person name="Ihrmark K."/>
            <person name="Kuo A."/>
            <person name="LaButti K."/>
            <person name="Lipzen A."/>
            <person name="Morin E."/>
            <person name="Grigoriev I.V."/>
            <person name="Henrissat B."/>
            <person name="Lindahl B."/>
            <person name="Martin F."/>
        </authorList>
    </citation>
    <scope>NUCLEOTIDE SEQUENCE</scope>
    <source>
        <strain evidence="3">JB14</strain>
    </source>
</reference>
<sequence length="193" mass="22293">MQAFTFVLPIVAPAQEAVKHEVKTFIDASKHKTKYQGLTEEVDQAWVDLYQKTLLQIPKSEAAKLPNQTYPIVDNPDGYYIAGLNVFHQLHCLNAVCKALDKDHYNYTSGLNDIHVYHCVDSICQSLMCSADIAVNVWQWDYKVGHVIGRGTIAHSCRNFEKIREWAVEHRIQRNINFYHLIEDNLEFPKFTK</sequence>
<name>A0A6A4HC98_9AGAR</name>
<keyword evidence="4" id="KW-1185">Reference proteome</keyword>
<evidence type="ECO:0008006" key="5">
    <source>
        <dbReference type="Google" id="ProtNLM"/>
    </source>
</evidence>
<dbReference type="OrthoDB" id="3687641at2759"/>
<comment type="pathway">
    <text evidence="1">Mycotoxin biosynthesis.</text>
</comment>
<dbReference type="PANTHER" id="PTHR33365">
    <property type="entry name" value="YALI0B05434P"/>
    <property type="match status" value="1"/>
</dbReference>
<dbReference type="Proteomes" id="UP000799118">
    <property type="component" value="Unassembled WGS sequence"/>
</dbReference>
<dbReference type="InterPro" id="IPR021765">
    <property type="entry name" value="UstYa-like"/>
</dbReference>
<evidence type="ECO:0000256" key="2">
    <source>
        <dbReference type="ARBA" id="ARBA00035112"/>
    </source>
</evidence>